<dbReference type="GO" id="GO:0071209">
    <property type="term" value="F:U7 snRNA binding"/>
    <property type="evidence" value="ECO:0007669"/>
    <property type="project" value="TreeGrafter"/>
</dbReference>
<dbReference type="EnsemblProtists" id="EOD12677">
    <property type="protein sequence ID" value="EOD12677"/>
    <property type="gene ID" value="EMIHUDRAFT_104177"/>
</dbReference>
<protein>
    <recommendedName>
        <fullName evidence="4">LSM domain-containing protein</fullName>
    </recommendedName>
</protein>
<dbReference type="Gene3D" id="2.30.30.100">
    <property type="match status" value="1"/>
</dbReference>
<dbReference type="Proteomes" id="UP000013827">
    <property type="component" value="Unassembled WGS sequence"/>
</dbReference>
<organism evidence="2 3">
    <name type="scientific">Emiliania huxleyi (strain CCMP1516)</name>
    <dbReference type="NCBI Taxonomy" id="280463"/>
    <lineage>
        <taxon>Eukaryota</taxon>
        <taxon>Haptista</taxon>
        <taxon>Haptophyta</taxon>
        <taxon>Prymnesiophyceae</taxon>
        <taxon>Isochrysidales</taxon>
        <taxon>Noelaerhabdaceae</taxon>
        <taxon>Emiliania</taxon>
    </lineage>
</organism>
<evidence type="ECO:0008006" key="4">
    <source>
        <dbReference type="Google" id="ProtNLM"/>
    </source>
</evidence>
<dbReference type="PANTHER" id="PTHR21196">
    <property type="entry name" value="U7 SNRNA-ASSOCIATED SM-LIKE PROTEIN LSM10"/>
    <property type="match status" value="1"/>
</dbReference>
<reference evidence="3" key="1">
    <citation type="journal article" date="2013" name="Nature">
        <title>Pan genome of the phytoplankton Emiliania underpins its global distribution.</title>
        <authorList>
            <person name="Read B.A."/>
            <person name="Kegel J."/>
            <person name="Klute M.J."/>
            <person name="Kuo A."/>
            <person name="Lefebvre S.C."/>
            <person name="Maumus F."/>
            <person name="Mayer C."/>
            <person name="Miller J."/>
            <person name="Monier A."/>
            <person name="Salamov A."/>
            <person name="Young J."/>
            <person name="Aguilar M."/>
            <person name="Claverie J.M."/>
            <person name="Frickenhaus S."/>
            <person name="Gonzalez K."/>
            <person name="Herman E.K."/>
            <person name="Lin Y.C."/>
            <person name="Napier J."/>
            <person name="Ogata H."/>
            <person name="Sarno A.F."/>
            <person name="Shmutz J."/>
            <person name="Schroeder D."/>
            <person name="de Vargas C."/>
            <person name="Verret F."/>
            <person name="von Dassow P."/>
            <person name="Valentin K."/>
            <person name="Van de Peer Y."/>
            <person name="Wheeler G."/>
            <person name="Dacks J.B."/>
            <person name="Delwiche C.F."/>
            <person name="Dyhrman S.T."/>
            <person name="Glockner G."/>
            <person name="John U."/>
            <person name="Richards T."/>
            <person name="Worden A.Z."/>
            <person name="Zhang X."/>
            <person name="Grigoriev I.V."/>
            <person name="Allen A.E."/>
            <person name="Bidle K."/>
            <person name="Borodovsky M."/>
            <person name="Bowler C."/>
            <person name="Brownlee C."/>
            <person name="Cock J.M."/>
            <person name="Elias M."/>
            <person name="Gladyshev V.N."/>
            <person name="Groth M."/>
            <person name="Guda C."/>
            <person name="Hadaegh A."/>
            <person name="Iglesias-Rodriguez M.D."/>
            <person name="Jenkins J."/>
            <person name="Jones B.M."/>
            <person name="Lawson T."/>
            <person name="Leese F."/>
            <person name="Lindquist E."/>
            <person name="Lobanov A."/>
            <person name="Lomsadze A."/>
            <person name="Malik S.B."/>
            <person name="Marsh M.E."/>
            <person name="Mackinder L."/>
            <person name="Mock T."/>
            <person name="Mueller-Roeber B."/>
            <person name="Pagarete A."/>
            <person name="Parker M."/>
            <person name="Probert I."/>
            <person name="Quesneville H."/>
            <person name="Raines C."/>
            <person name="Rensing S.A."/>
            <person name="Riano-Pachon D.M."/>
            <person name="Richier S."/>
            <person name="Rokitta S."/>
            <person name="Shiraiwa Y."/>
            <person name="Soanes D.M."/>
            <person name="van der Giezen M."/>
            <person name="Wahlund T.M."/>
            <person name="Williams B."/>
            <person name="Wilson W."/>
            <person name="Wolfe G."/>
            <person name="Wurch L.L."/>
        </authorList>
    </citation>
    <scope>NUCLEOTIDE SEQUENCE</scope>
</reference>
<dbReference type="AlphaFoldDB" id="A0A0D3KQL7"/>
<feature type="compositionally biased region" description="Low complexity" evidence="1">
    <location>
        <begin position="7"/>
        <end position="20"/>
    </location>
</feature>
<dbReference type="RefSeq" id="XP_005765106.1">
    <property type="nucleotide sequence ID" value="XM_005765049.1"/>
</dbReference>
<evidence type="ECO:0000313" key="3">
    <source>
        <dbReference type="Proteomes" id="UP000013827"/>
    </source>
</evidence>
<dbReference type="GO" id="GO:0071208">
    <property type="term" value="F:histone pre-mRNA DCP binding"/>
    <property type="evidence" value="ECO:0007669"/>
    <property type="project" value="TreeGrafter"/>
</dbReference>
<dbReference type="GO" id="GO:0006398">
    <property type="term" value="P:mRNA 3'-end processing by stem-loop binding and cleavage"/>
    <property type="evidence" value="ECO:0007669"/>
    <property type="project" value="TreeGrafter"/>
</dbReference>
<dbReference type="RefSeq" id="XP_005790481.1">
    <property type="nucleotide sequence ID" value="XM_005790424.1"/>
</dbReference>
<accession>A0A0D3KQL7</accession>
<dbReference type="EnsemblProtists" id="EOD38052">
    <property type="protein sequence ID" value="EOD38052"/>
    <property type="gene ID" value="EMIHUDRAFT_97946"/>
</dbReference>
<dbReference type="GeneID" id="17258776"/>
<dbReference type="KEGG" id="ehx:EMIHUDRAFT_104177"/>
<dbReference type="PaxDb" id="2903-EOD12677"/>
<dbReference type="GO" id="GO:0071254">
    <property type="term" value="C:cytoplasmic U snRNP body"/>
    <property type="evidence" value="ECO:0007669"/>
    <property type="project" value="TreeGrafter"/>
</dbReference>
<dbReference type="PANTHER" id="PTHR21196:SF1">
    <property type="entry name" value="U7 SNRNA-ASSOCIATED SM-LIKE PROTEIN LSM10"/>
    <property type="match status" value="1"/>
</dbReference>
<dbReference type="HOGENOM" id="CLU_1753128_0_0_1"/>
<dbReference type="GeneID" id="17283322"/>
<name>A0A0D3KQL7_EMIH1</name>
<dbReference type="InterPro" id="IPR010920">
    <property type="entry name" value="LSM_dom_sf"/>
</dbReference>
<proteinExistence type="predicted"/>
<dbReference type="InterPro" id="IPR052840">
    <property type="entry name" value="U7_snRNA_Sm-like"/>
</dbReference>
<feature type="region of interest" description="Disordered" evidence="1">
    <location>
        <begin position="1"/>
        <end position="22"/>
    </location>
</feature>
<dbReference type="GO" id="GO:0016604">
    <property type="term" value="C:nuclear body"/>
    <property type="evidence" value="ECO:0007669"/>
    <property type="project" value="TreeGrafter"/>
</dbReference>
<keyword evidence="3" id="KW-1185">Reference proteome</keyword>
<evidence type="ECO:0000256" key="1">
    <source>
        <dbReference type="SAM" id="MobiDB-lite"/>
    </source>
</evidence>
<reference evidence="2" key="2">
    <citation type="submission" date="2024-10" db="UniProtKB">
        <authorList>
            <consortium name="EnsemblProtists"/>
        </authorList>
    </citation>
    <scope>IDENTIFICATION</scope>
</reference>
<evidence type="ECO:0000313" key="2">
    <source>
        <dbReference type="EnsemblProtists" id="EOD38052"/>
    </source>
</evidence>
<dbReference type="SUPFAM" id="SSF50182">
    <property type="entry name" value="Sm-like ribonucleoproteins"/>
    <property type="match status" value="1"/>
</dbReference>
<dbReference type="KEGG" id="ehx:EMIHUDRAFT_97946"/>
<sequence>MSKRKTPTSSSEPTLTLISEQRPLAEQRRLDGTIGRVRVTIELLDDTLLTGWLEEADGQMNVLLSAVDAWPAAGDSGQHKALRVRGQDIRCLRLPPHIDAEQTMRARLRAIDQAARTFSQRKPKAASARPTNLPPLVGSIVTEADADLG</sequence>